<dbReference type="PROSITE" id="PS00639">
    <property type="entry name" value="THIOL_PROTEASE_HIS"/>
    <property type="match status" value="1"/>
</dbReference>
<organism evidence="5 6">
    <name type="scientific">Tetradesmus obliquus</name>
    <name type="common">Green alga</name>
    <name type="synonym">Acutodesmus obliquus</name>
    <dbReference type="NCBI Taxonomy" id="3088"/>
    <lineage>
        <taxon>Eukaryota</taxon>
        <taxon>Viridiplantae</taxon>
        <taxon>Chlorophyta</taxon>
        <taxon>core chlorophytes</taxon>
        <taxon>Chlorophyceae</taxon>
        <taxon>CS clade</taxon>
        <taxon>Sphaeropleales</taxon>
        <taxon>Scenedesmaceae</taxon>
        <taxon>Tetradesmus</taxon>
    </lineage>
</organism>
<dbReference type="PROSITE" id="PS51406">
    <property type="entry name" value="FIBRINOGEN_C_2"/>
    <property type="match status" value="1"/>
</dbReference>
<evidence type="ECO:0000259" key="3">
    <source>
        <dbReference type="PROSITE" id="PS51406"/>
    </source>
</evidence>
<dbReference type="Pfam" id="PF00147">
    <property type="entry name" value="Fibrinogen_C"/>
    <property type="match status" value="1"/>
</dbReference>
<evidence type="ECO:0000313" key="5">
    <source>
        <dbReference type="EMBL" id="SZX61626.1"/>
    </source>
</evidence>
<dbReference type="AlphaFoldDB" id="A0A383VB89"/>
<dbReference type="InterPro" id="IPR002181">
    <property type="entry name" value="Fibrinogen_a/b/g_C_dom"/>
</dbReference>
<dbReference type="Gene3D" id="3.90.215.10">
    <property type="entry name" value="Gamma Fibrinogen, chain A, domain 1"/>
    <property type="match status" value="1"/>
</dbReference>
<feature type="domain" description="LysM" evidence="4">
    <location>
        <begin position="351"/>
        <end position="404"/>
    </location>
</feature>
<proteinExistence type="predicted"/>
<dbReference type="SUPFAM" id="SSF54001">
    <property type="entry name" value="Cysteine proteinases"/>
    <property type="match status" value="1"/>
</dbReference>
<dbReference type="PROSITE" id="PS50041">
    <property type="entry name" value="C_TYPE_LECTIN_2"/>
    <property type="match status" value="1"/>
</dbReference>
<dbReference type="InterPro" id="IPR051004">
    <property type="entry name" value="DC-SIGN_domain-containing"/>
</dbReference>
<dbReference type="InterPro" id="IPR009030">
    <property type="entry name" value="Growth_fac_rcpt_cys_sf"/>
</dbReference>
<feature type="region of interest" description="Disordered" evidence="1">
    <location>
        <begin position="93"/>
        <end position="117"/>
    </location>
</feature>
<dbReference type="InterPro" id="IPR018392">
    <property type="entry name" value="LysM"/>
</dbReference>
<dbReference type="Pfam" id="PF00112">
    <property type="entry name" value="Peptidase_C1"/>
    <property type="match status" value="1"/>
</dbReference>
<dbReference type="SMART" id="SM01411">
    <property type="entry name" value="Ephrin_rec_like"/>
    <property type="match status" value="3"/>
</dbReference>
<sequence length="889" mass="96465">MICVSANLTCGKGQQPHPSGTRCMVCPKNTYKPRLGNNGCIACPNGTFTAGQRPADYDSVAKCLPGGLDSRSNVQQPRWQQFRQQLEAARLYMSARNQSSSRSTRTKHSKPSQQWGAAATVVEAAAAEATGDVEPWMNNSSTGSNATPLLTEAVASIAGSPQIVTPNQVLLGMPRNKPRVQDQGQCATCVNAAVVSAAEAAVAAAAGITTRSVEFSPVYAYYCEPRAIRVHGAVVTRVTVHSAFVDYFRRNPRGVYNEISNKSSTACGVPHAVVLIGYNNTGMFWWAQNSYGKTFADQGVFKIAYGVGLAANPNETYAVKCTVAPSYPINPARKWPLRVVQGSATSGTTCYKYTARRGDYVAGVAEHFGLDVVQFIKDNMKLLATTKAGLPDLTTPLAGQQLLVCGITADLYNTASLECGPGEHQGDSGDCEVCPEGTYKDKPGAGPCTACPQGTTTPACTAVGRDAATDCTPVTGQQLCEQFIGRYNQSGAYTVNIRCKQYKVYCDMQTDGGGWTLVLSYNVGAFSTARDVLPRDLEDGFPILSNNTIGVDESDSIGYGGSWGHMSPRALTFVPNAAEMLAVFEVAHPTDNLGVMRAHFKCADEESLRYILKGSGNININTLRHSHSPMPDQNGFIPLDGLGLFKATDLWAFARAGVPVRHAVYIRGQNMQPPVCEPGWYQAGWSCHICPDHTFKEGYGPGPCVPCPKGKVATAGVTGTRAAANHDNANDCKMAVPNNTWTVSKKDGSAWTWHFYWETRAQASRAEDICRVQGGHLVTIDSFDTSELLYDKVTSDETGRPPFPFVHALTVMWIGLYSETPSNSRTGPWTWYNGALYTADNYTAWADRQPDNFVNRQGLNVAFLLDNHKLWDDYFQTMYQEFLCEHRTT</sequence>
<dbReference type="InterPro" id="IPR016186">
    <property type="entry name" value="C-type_lectin-like/link_sf"/>
</dbReference>
<evidence type="ECO:0000256" key="1">
    <source>
        <dbReference type="SAM" id="MobiDB-lite"/>
    </source>
</evidence>
<dbReference type="CDD" id="cd00037">
    <property type="entry name" value="CLECT"/>
    <property type="match status" value="1"/>
</dbReference>
<protein>
    <recommendedName>
        <fullName evidence="7">LysM domain-containing protein</fullName>
    </recommendedName>
</protein>
<dbReference type="GO" id="GO:0006508">
    <property type="term" value="P:proteolysis"/>
    <property type="evidence" value="ECO:0007669"/>
    <property type="project" value="InterPro"/>
</dbReference>
<dbReference type="InterPro" id="IPR014716">
    <property type="entry name" value="Fibrinogen_a/b/g_C_1"/>
</dbReference>
<dbReference type="Gene3D" id="2.10.50.10">
    <property type="entry name" value="Tumor Necrosis Factor Receptor, subunit A, domain 2"/>
    <property type="match status" value="2"/>
</dbReference>
<keyword evidence="6" id="KW-1185">Reference proteome</keyword>
<evidence type="ECO:0000313" key="6">
    <source>
        <dbReference type="Proteomes" id="UP000256970"/>
    </source>
</evidence>
<dbReference type="EMBL" id="FNXT01000159">
    <property type="protein sequence ID" value="SZX61626.1"/>
    <property type="molecule type" value="Genomic_DNA"/>
</dbReference>
<dbReference type="SUPFAM" id="SSF57184">
    <property type="entry name" value="Growth factor receptor domain"/>
    <property type="match status" value="1"/>
</dbReference>
<dbReference type="PANTHER" id="PTHR22802:SF396">
    <property type="entry name" value="C-TYPE LECTIN DOMAIN-CONTAINING PROTEIN"/>
    <property type="match status" value="1"/>
</dbReference>
<feature type="domain" description="C-type lectin" evidence="2">
    <location>
        <begin position="748"/>
        <end position="885"/>
    </location>
</feature>
<dbReference type="NCBIfam" id="NF040941">
    <property type="entry name" value="GGGWT_bact"/>
    <property type="match status" value="1"/>
</dbReference>
<accession>A0A383VB89</accession>
<dbReference type="PANTHER" id="PTHR22802">
    <property type="entry name" value="C-TYPE LECTIN SUPERFAMILY MEMBER"/>
    <property type="match status" value="1"/>
</dbReference>
<dbReference type="InterPro" id="IPR000668">
    <property type="entry name" value="Peptidase_C1A_C"/>
</dbReference>
<dbReference type="SMART" id="SM00034">
    <property type="entry name" value="CLECT"/>
    <property type="match status" value="1"/>
</dbReference>
<dbReference type="Pfam" id="PF07699">
    <property type="entry name" value="Ephrin_rec_like"/>
    <property type="match status" value="2"/>
</dbReference>
<dbReference type="InterPro" id="IPR011641">
    <property type="entry name" value="Tyr-kin_ephrin_A/B_rcpt-like"/>
</dbReference>
<dbReference type="Gene3D" id="3.90.70.10">
    <property type="entry name" value="Cysteine proteinases"/>
    <property type="match status" value="1"/>
</dbReference>
<feature type="domain" description="Fibrinogen C-terminal" evidence="3">
    <location>
        <begin position="471"/>
        <end position="518"/>
    </location>
</feature>
<gene>
    <name evidence="5" type="ORF">BQ4739_LOCUS2130</name>
</gene>
<dbReference type="InterPro" id="IPR025660">
    <property type="entry name" value="Pept_his_AS"/>
</dbReference>
<dbReference type="Gene3D" id="3.10.100.10">
    <property type="entry name" value="Mannose-Binding Protein A, subunit A"/>
    <property type="match status" value="1"/>
</dbReference>
<dbReference type="Pfam" id="PF00059">
    <property type="entry name" value="Lectin_C"/>
    <property type="match status" value="1"/>
</dbReference>
<dbReference type="GO" id="GO:0008234">
    <property type="term" value="F:cysteine-type peptidase activity"/>
    <property type="evidence" value="ECO:0007669"/>
    <property type="project" value="InterPro"/>
</dbReference>
<dbReference type="SUPFAM" id="SSF56436">
    <property type="entry name" value="C-type lectin-like"/>
    <property type="match status" value="1"/>
</dbReference>
<name>A0A383VB89_TETOB</name>
<dbReference type="InterPro" id="IPR038765">
    <property type="entry name" value="Papain-like_cys_pep_sf"/>
</dbReference>
<dbReference type="Proteomes" id="UP000256970">
    <property type="component" value="Unassembled WGS sequence"/>
</dbReference>
<reference evidence="5 6" key="1">
    <citation type="submission" date="2016-10" db="EMBL/GenBank/DDBJ databases">
        <authorList>
            <person name="Cai Z."/>
        </authorList>
    </citation>
    <scope>NUCLEOTIDE SEQUENCE [LARGE SCALE GENOMIC DNA]</scope>
</reference>
<evidence type="ECO:0000259" key="4">
    <source>
        <dbReference type="PROSITE" id="PS51782"/>
    </source>
</evidence>
<dbReference type="PROSITE" id="PS51782">
    <property type="entry name" value="LYSM"/>
    <property type="match status" value="1"/>
</dbReference>
<evidence type="ECO:0000259" key="2">
    <source>
        <dbReference type="PROSITE" id="PS50041"/>
    </source>
</evidence>
<dbReference type="SUPFAM" id="SSF56496">
    <property type="entry name" value="Fibrinogen C-terminal domain-like"/>
    <property type="match status" value="1"/>
</dbReference>
<dbReference type="InterPro" id="IPR016187">
    <property type="entry name" value="CTDL_fold"/>
</dbReference>
<evidence type="ECO:0008006" key="7">
    <source>
        <dbReference type="Google" id="ProtNLM"/>
    </source>
</evidence>
<dbReference type="InterPro" id="IPR001304">
    <property type="entry name" value="C-type_lectin-like"/>
</dbReference>
<dbReference type="InterPro" id="IPR036056">
    <property type="entry name" value="Fibrinogen-like_C"/>
</dbReference>